<organism evidence="2 3">
    <name type="scientific">Prototheca wickerhamii</name>
    <dbReference type="NCBI Taxonomy" id="3111"/>
    <lineage>
        <taxon>Eukaryota</taxon>
        <taxon>Viridiplantae</taxon>
        <taxon>Chlorophyta</taxon>
        <taxon>core chlorophytes</taxon>
        <taxon>Trebouxiophyceae</taxon>
        <taxon>Chlorellales</taxon>
        <taxon>Chlorellaceae</taxon>
        <taxon>Prototheca</taxon>
    </lineage>
</organism>
<dbReference type="AlphaFoldDB" id="A0AAD9MNC5"/>
<name>A0AAD9MNC5_PROWI</name>
<gene>
    <name evidence="2" type="ORF">QBZ16_003321</name>
</gene>
<comment type="caution">
    <text evidence="2">The sequence shown here is derived from an EMBL/GenBank/DDBJ whole genome shotgun (WGS) entry which is preliminary data.</text>
</comment>
<reference evidence="2" key="1">
    <citation type="submission" date="2021-01" db="EMBL/GenBank/DDBJ databases">
        <authorList>
            <person name="Eckstrom K.M.E."/>
        </authorList>
    </citation>
    <scope>NUCLEOTIDE SEQUENCE</scope>
    <source>
        <strain evidence="2">UVCC 0001</strain>
    </source>
</reference>
<protein>
    <submittedName>
        <fullName evidence="2">Uncharacterized protein</fullName>
    </submittedName>
</protein>
<dbReference type="EMBL" id="JASFZW010000004">
    <property type="protein sequence ID" value="KAK2078481.1"/>
    <property type="molecule type" value="Genomic_DNA"/>
</dbReference>
<keyword evidence="3" id="KW-1185">Reference proteome</keyword>
<sequence>MEADGEGPASPAAMGDGRQPLSPLPVWGNKRTRRQRHGQEGGLRGASGDEEGPGEEEHRRSATDSAVRQLAAALPPELALPPGALLEMYHSLGGDAGGRAPAVDSVAMAMRRRGVAMHNRAGPFEEGSPAARGHAFQPVPQLRLLRGDSRSPTPPLPDAAVTPPAELMGSAAQAYARGAAPAQARGLAEGSYHAAPVWPAAPPPYGFHRALAPPENGGALGAGTRYLAAGRPDEGLLIEALKAGLGGEAARDLARDAAALDEGLAGPVRLQADRGAYGGGCAALLLGARAEAAALPRPGGGSPPIFGARPGVWGPEPGVGPGPGAQRRDAGVVAPPSPALAQEAVAAVMAAMTAWS</sequence>
<evidence type="ECO:0000313" key="3">
    <source>
        <dbReference type="Proteomes" id="UP001255856"/>
    </source>
</evidence>
<feature type="region of interest" description="Disordered" evidence="1">
    <location>
        <begin position="1"/>
        <end position="68"/>
    </location>
</feature>
<proteinExistence type="predicted"/>
<dbReference type="Proteomes" id="UP001255856">
    <property type="component" value="Unassembled WGS sequence"/>
</dbReference>
<accession>A0AAD9MNC5</accession>
<evidence type="ECO:0000313" key="2">
    <source>
        <dbReference type="EMBL" id="KAK2078481.1"/>
    </source>
</evidence>
<evidence type="ECO:0000256" key="1">
    <source>
        <dbReference type="SAM" id="MobiDB-lite"/>
    </source>
</evidence>